<dbReference type="AlphaFoldDB" id="X0U5X7"/>
<gene>
    <name evidence="2" type="ORF">S01H1_28237</name>
</gene>
<accession>X0U5X7</accession>
<sequence>MNDNDGKSWYPTAVRAWWVAAASTAVAAAAVAVVIAAMLLWNHWQFTLGEPLESVKLEELKEALKDKDEDVSKAAATSKAATSKPAPSKAAIKRQIRDLDLELRQEYFARRDFNQRGIYLLIGAVTLCLLCARISATLARKLPRTGGEGDEDGRTRLSALGRWSTAGVAVVLVIAAAVVAISSRPPRQPAADYPSAQE</sequence>
<keyword evidence="1" id="KW-1133">Transmembrane helix</keyword>
<evidence type="ECO:0000313" key="2">
    <source>
        <dbReference type="EMBL" id="GAF95777.1"/>
    </source>
</evidence>
<dbReference type="EMBL" id="BARS01017241">
    <property type="protein sequence ID" value="GAF95777.1"/>
    <property type="molecule type" value="Genomic_DNA"/>
</dbReference>
<keyword evidence="1" id="KW-0812">Transmembrane</keyword>
<reference evidence="2" key="1">
    <citation type="journal article" date="2014" name="Front. Microbiol.">
        <title>High frequency of phylogenetically diverse reductive dehalogenase-homologous genes in deep subseafloor sedimentary metagenomes.</title>
        <authorList>
            <person name="Kawai M."/>
            <person name="Futagami T."/>
            <person name="Toyoda A."/>
            <person name="Takaki Y."/>
            <person name="Nishi S."/>
            <person name="Hori S."/>
            <person name="Arai W."/>
            <person name="Tsubouchi T."/>
            <person name="Morono Y."/>
            <person name="Uchiyama I."/>
            <person name="Ito T."/>
            <person name="Fujiyama A."/>
            <person name="Inagaki F."/>
            <person name="Takami H."/>
        </authorList>
    </citation>
    <scope>NUCLEOTIDE SEQUENCE</scope>
    <source>
        <strain evidence="2">Expedition CK06-06</strain>
    </source>
</reference>
<name>X0U5X7_9ZZZZ</name>
<protein>
    <recommendedName>
        <fullName evidence="3">Transmembrane protein</fullName>
    </recommendedName>
</protein>
<comment type="caution">
    <text evidence="2">The sequence shown here is derived from an EMBL/GenBank/DDBJ whole genome shotgun (WGS) entry which is preliminary data.</text>
</comment>
<feature type="transmembrane region" description="Helical" evidence="1">
    <location>
        <begin position="118"/>
        <end position="139"/>
    </location>
</feature>
<organism evidence="2">
    <name type="scientific">marine sediment metagenome</name>
    <dbReference type="NCBI Taxonomy" id="412755"/>
    <lineage>
        <taxon>unclassified sequences</taxon>
        <taxon>metagenomes</taxon>
        <taxon>ecological metagenomes</taxon>
    </lineage>
</organism>
<feature type="transmembrane region" description="Helical" evidence="1">
    <location>
        <begin position="159"/>
        <end position="181"/>
    </location>
</feature>
<keyword evidence="1" id="KW-0472">Membrane</keyword>
<feature type="transmembrane region" description="Helical" evidence="1">
    <location>
        <begin position="16"/>
        <end position="41"/>
    </location>
</feature>
<feature type="non-terminal residue" evidence="2">
    <location>
        <position position="198"/>
    </location>
</feature>
<evidence type="ECO:0008006" key="3">
    <source>
        <dbReference type="Google" id="ProtNLM"/>
    </source>
</evidence>
<evidence type="ECO:0000256" key="1">
    <source>
        <dbReference type="SAM" id="Phobius"/>
    </source>
</evidence>
<proteinExistence type="predicted"/>